<accession>A0ACC0ZJI2</accession>
<evidence type="ECO:0000313" key="1">
    <source>
        <dbReference type="EMBL" id="KAJ0052334.1"/>
    </source>
</evidence>
<dbReference type="EMBL" id="CM047736">
    <property type="protein sequence ID" value="KAJ0052334.1"/>
    <property type="molecule type" value="Genomic_DNA"/>
</dbReference>
<dbReference type="Proteomes" id="UP001163603">
    <property type="component" value="Chromosome 1"/>
</dbReference>
<proteinExistence type="predicted"/>
<comment type="caution">
    <text evidence="1">The sequence shown here is derived from an EMBL/GenBank/DDBJ whole genome shotgun (WGS) entry which is preliminary data.</text>
</comment>
<organism evidence="1 2">
    <name type="scientific">Pistacia integerrima</name>
    <dbReference type="NCBI Taxonomy" id="434235"/>
    <lineage>
        <taxon>Eukaryota</taxon>
        <taxon>Viridiplantae</taxon>
        <taxon>Streptophyta</taxon>
        <taxon>Embryophyta</taxon>
        <taxon>Tracheophyta</taxon>
        <taxon>Spermatophyta</taxon>
        <taxon>Magnoliopsida</taxon>
        <taxon>eudicotyledons</taxon>
        <taxon>Gunneridae</taxon>
        <taxon>Pentapetalae</taxon>
        <taxon>rosids</taxon>
        <taxon>malvids</taxon>
        <taxon>Sapindales</taxon>
        <taxon>Anacardiaceae</taxon>
        <taxon>Pistacia</taxon>
    </lineage>
</organism>
<name>A0ACC0ZJI2_9ROSI</name>
<gene>
    <name evidence="1" type="ORF">Pint_02624</name>
</gene>
<evidence type="ECO:0000313" key="2">
    <source>
        <dbReference type="Proteomes" id="UP001163603"/>
    </source>
</evidence>
<sequence length="23" mass="2556">MQTGEFESERDEFECSCAPVCGT</sequence>
<protein>
    <submittedName>
        <fullName evidence="1">Uncharacterized protein</fullName>
    </submittedName>
</protein>
<keyword evidence="2" id="KW-1185">Reference proteome</keyword>
<reference evidence="2" key="1">
    <citation type="journal article" date="2023" name="G3 (Bethesda)">
        <title>Genome assembly and association tests identify interacting loci associated with vigor, precocity, and sex in interspecific pistachio rootstocks.</title>
        <authorList>
            <person name="Palmer W."/>
            <person name="Jacygrad E."/>
            <person name="Sagayaradj S."/>
            <person name="Cavanaugh K."/>
            <person name="Han R."/>
            <person name="Bertier L."/>
            <person name="Beede B."/>
            <person name="Kafkas S."/>
            <person name="Golino D."/>
            <person name="Preece J."/>
            <person name="Michelmore R."/>
        </authorList>
    </citation>
    <scope>NUCLEOTIDE SEQUENCE [LARGE SCALE GENOMIC DNA]</scope>
</reference>